<keyword evidence="6" id="KW-0406">Ion transport</keyword>
<keyword evidence="7" id="KW-0496">Mitochondrion</keyword>
<evidence type="ECO:0000256" key="6">
    <source>
        <dbReference type="ARBA" id="ARBA00023065"/>
    </source>
</evidence>
<dbReference type="GO" id="GO:0045259">
    <property type="term" value="C:proton-transporting ATP synthase complex"/>
    <property type="evidence" value="ECO:0007669"/>
    <property type="project" value="UniProtKB-KW"/>
</dbReference>
<evidence type="ECO:0000313" key="11">
    <source>
        <dbReference type="Proteomes" id="UP001251528"/>
    </source>
</evidence>
<comment type="similarity">
    <text evidence="2">Belongs to the ATPase g subunit family.</text>
</comment>
<dbReference type="PANTHER" id="PTHR12386">
    <property type="entry name" value="ATP SYNTHASE SUBUNIT"/>
    <property type="match status" value="1"/>
</dbReference>
<dbReference type="Proteomes" id="UP001251528">
    <property type="component" value="Unassembled WGS sequence"/>
</dbReference>
<evidence type="ECO:0000256" key="4">
    <source>
        <dbReference type="ARBA" id="ARBA00022547"/>
    </source>
</evidence>
<dbReference type="InterPro" id="IPR006808">
    <property type="entry name" value="ATP_synth_F0_gsu_mt"/>
</dbReference>
<organism evidence="10 11">
    <name type="scientific">Conoideocrella luteorostrata</name>
    <dbReference type="NCBI Taxonomy" id="1105319"/>
    <lineage>
        <taxon>Eukaryota</taxon>
        <taxon>Fungi</taxon>
        <taxon>Dikarya</taxon>
        <taxon>Ascomycota</taxon>
        <taxon>Pezizomycotina</taxon>
        <taxon>Sordariomycetes</taxon>
        <taxon>Hypocreomycetidae</taxon>
        <taxon>Hypocreales</taxon>
        <taxon>Clavicipitaceae</taxon>
        <taxon>Conoideocrella</taxon>
    </lineage>
</organism>
<dbReference type="GO" id="GO:0031966">
    <property type="term" value="C:mitochondrial membrane"/>
    <property type="evidence" value="ECO:0007669"/>
    <property type="project" value="UniProtKB-SubCell"/>
</dbReference>
<dbReference type="GO" id="GO:0015078">
    <property type="term" value="F:proton transmembrane transporter activity"/>
    <property type="evidence" value="ECO:0007669"/>
    <property type="project" value="InterPro"/>
</dbReference>
<evidence type="ECO:0000313" key="10">
    <source>
        <dbReference type="EMBL" id="KAK2592160.1"/>
    </source>
</evidence>
<keyword evidence="9" id="KW-0066">ATP synthesis</keyword>
<dbReference type="EMBL" id="JASWJB010000284">
    <property type="protein sequence ID" value="KAK2592160.1"/>
    <property type="molecule type" value="Genomic_DNA"/>
</dbReference>
<dbReference type="AlphaFoldDB" id="A0AAJ0CFM5"/>
<dbReference type="GO" id="GO:0015986">
    <property type="term" value="P:proton motive force-driven ATP synthesis"/>
    <property type="evidence" value="ECO:0007669"/>
    <property type="project" value="InterPro"/>
</dbReference>
<gene>
    <name evidence="10" type="primary">ATP20</name>
    <name evidence="10" type="ORF">QQS21_010142</name>
</gene>
<evidence type="ECO:0000256" key="5">
    <source>
        <dbReference type="ARBA" id="ARBA00022781"/>
    </source>
</evidence>
<dbReference type="Pfam" id="PF04718">
    <property type="entry name" value="ATP-synt_G"/>
    <property type="match status" value="1"/>
</dbReference>
<name>A0AAJ0CFM5_9HYPO</name>
<comment type="caution">
    <text evidence="10">The sequence shown here is derived from an EMBL/GenBank/DDBJ whole genome shotgun (WGS) entry which is preliminary data.</text>
</comment>
<proteinExistence type="inferred from homology"/>
<evidence type="ECO:0000256" key="8">
    <source>
        <dbReference type="ARBA" id="ARBA00023136"/>
    </source>
</evidence>
<evidence type="ECO:0000256" key="3">
    <source>
        <dbReference type="ARBA" id="ARBA00022448"/>
    </source>
</evidence>
<keyword evidence="3" id="KW-0813">Transport</keyword>
<protein>
    <submittedName>
        <fullName evidence="10">ATP synthase subunit G atp20</fullName>
    </submittedName>
</protein>
<keyword evidence="4" id="KW-0138">CF(0)</keyword>
<evidence type="ECO:0000256" key="9">
    <source>
        <dbReference type="ARBA" id="ARBA00023310"/>
    </source>
</evidence>
<evidence type="ECO:0000256" key="7">
    <source>
        <dbReference type="ARBA" id="ARBA00023128"/>
    </source>
</evidence>
<comment type="subcellular location">
    <subcellularLocation>
        <location evidence="1">Mitochondrion membrane</location>
    </subcellularLocation>
</comment>
<evidence type="ECO:0000256" key="1">
    <source>
        <dbReference type="ARBA" id="ARBA00004325"/>
    </source>
</evidence>
<keyword evidence="11" id="KW-1185">Reference proteome</keyword>
<reference evidence="10" key="1">
    <citation type="submission" date="2023-06" db="EMBL/GenBank/DDBJ databases">
        <title>Conoideocrella luteorostrata (Hypocreales: Clavicipitaceae), a potential biocontrol fungus for elongate hemlock scale in United States Christmas tree production areas.</title>
        <authorList>
            <person name="Barrett H."/>
            <person name="Lovett B."/>
            <person name="Macias A.M."/>
            <person name="Stajich J.E."/>
            <person name="Kasson M.T."/>
        </authorList>
    </citation>
    <scope>NUCLEOTIDE SEQUENCE</scope>
    <source>
        <strain evidence="10">ARSEF 14590</strain>
    </source>
</reference>
<evidence type="ECO:0000256" key="2">
    <source>
        <dbReference type="ARBA" id="ARBA00005699"/>
    </source>
</evidence>
<sequence length="187" mass="19880">MAMSLARPMIRSPALRMASRRFESTATGKAADAAKDTASKAQQGLSRVTSAAGPAIAGAARGVGNALGKIGGRTGRLIGFIERQTPFVVYYSKVGAEVAKLVFQGQKMSPPSVATFQNVYQNLWKSFQNRTLFQAPQNLLQQARNVSNAQLVAGGVVAAECLGFFTVGEMIGRFKIVGYRGETGSHH</sequence>
<keyword evidence="5" id="KW-0375">Hydrogen ion transport</keyword>
<accession>A0AAJ0CFM5</accession>
<keyword evidence="8" id="KW-0472">Membrane</keyword>